<keyword evidence="3" id="KW-0479">Metal-binding</keyword>
<evidence type="ECO:0000313" key="12">
    <source>
        <dbReference type="Proteomes" id="UP001597112"/>
    </source>
</evidence>
<dbReference type="Pfam" id="PF05572">
    <property type="entry name" value="Peptidase_M43"/>
    <property type="match status" value="1"/>
</dbReference>
<comment type="caution">
    <text evidence="11">The sequence shown here is derived from an EMBL/GenBank/DDBJ whole genome shotgun (WGS) entry which is preliminary data.</text>
</comment>
<dbReference type="Gene3D" id="2.60.40.10">
    <property type="entry name" value="Immunoglobulins"/>
    <property type="match status" value="1"/>
</dbReference>
<feature type="domain" description="Secretion system C-terminal sorting" evidence="10">
    <location>
        <begin position="621"/>
        <end position="696"/>
    </location>
</feature>
<proteinExistence type="inferred from homology"/>
<dbReference type="InterPro" id="IPR013320">
    <property type="entry name" value="ConA-like_dom_sf"/>
</dbReference>
<keyword evidence="6" id="KW-0862">Zinc</keyword>
<evidence type="ECO:0000256" key="8">
    <source>
        <dbReference type="ARBA" id="ARBA00023157"/>
    </source>
</evidence>
<comment type="similarity">
    <text evidence="1">Belongs to the peptidase M43B family.</text>
</comment>
<sequence length="697" mass="77442">MNRLLASPLIRHAVLLLVVVISTQYARAQERCGVVPYTNAQRNKLRLPEDDAQFERWLSKAIQQRKASGGRIQSTYQIPVVVHIIHNGEAVGNGTNIPDAQVLSQIRVLNADYQRTNNDASSTPAEFAAVAGSMNIEFILAKRTPDGFPTNGIVRVKGTQTSWTSGDDVELKALSYWSSEEYLNIWVCNLTDYIGYSQFPISDLPGLEPYQGGLAKTDGVVFNYRVFGSVEDGAFNLRANYNRGRTATHEIGHFFGLRHIWGDVNSCSSTDYINDTPTQDHSTDDCPTHPAASCNATKMFQNYMDYTYDACMNLFTEDQVARMVTVLENSPRRESLLTSPGLLPPNVDGNDLLIKNIVSPSPVLCNTSVVPKITVKVNNSIEPITSFAINYTVNGTYKEENFSSFTLAEGDEVTVELPTIQLDEGENTIVFEMDEPNGGIDVNPYNNSYETTVIVKNTEEPLPLRESFEGTLRDSWTLINPTKGMDWQTTDLNDNGTLYFNASANANTDDQAWFVSPVMNLSNTQNPVLSFETFYQEHAGYLDALTVRASTGCSPAFDIVLLQLESSQLTSTDQLFRRYIVSLGPYRNDPDFRIAFVFSNGNGSNLYLDNIEVSEPGQFSLYPNPAEGEVNVVSYLVDEQAVYAELTNAVGQRVLSQTFNTVFNETTTISLASFKPGIYFLRIKTSTGMWTSRVVVK</sequence>
<evidence type="ECO:0000256" key="1">
    <source>
        <dbReference type="ARBA" id="ARBA00008721"/>
    </source>
</evidence>
<dbReference type="RefSeq" id="WP_377580338.1">
    <property type="nucleotide sequence ID" value="NZ_JBHTKA010000007.1"/>
</dbReference>
<evidence type="ECO:0000256" key="6">
    <source>
        <dbReference type="ARBA" id="ARBA00022833"/>
    </source>
</evidence>
<evidence type="ECO:0000256" key="5">
    <source>
        <dbReference type="ARBA" id="ARBA00022801"/>
    </source>
</evidence>
<dbReference type="PANTHER" id="PTHR47466:SF1">
    <property type="entry name" value="METALLOPROTEASE MEP1 (AFU_ORTHOLOGUE AFUA_1G07730)-RELATED"/>
    <property type="match status" value="1"/>
</dbReference>
<dbReference type="Gene3D" id="2.60.120.200">
    <property type="match status" value="1"/>
</dbReference>
<dbReference type="Pfam" id="PF18962">
    <property type="entry name" value="Por_Secre_tail"/>
    <property type="match status" value="1"/>
</dbReference>
<dbReference type="NCBIfam" id="TIGR04183">
    <property type="entry name" value="Por_Secre_tail"/>
    <property type="match status" value="1"/>
</dbReference>
<dbReference type="SUPFAM" id="SSF55486">
    <property type="entry name" value="Metalloproteases ('zincins'), catalytic domain"/>
    <property type="match status" value="1"/>
</dbReference>
<keyword evidence="12" id="KW-1185">Reference proteome</keyword>
<organism evidence="11 12">
    <name type="scientific">Ohtaekwangia kribbensis</name>
    <dbReference type="NCBI Taxonomy" id="688913"/>
    <lineage>
        <taxon>Bacteria</taxon>
        <taxon>Pseudomonadati</taxon>
        <taxon>Bacteroidota</taxon>
        <taxon>Cytophagia</taxon>
        <taxon>Cytophagales</taxon>
        <taxon>Fulvivirgaceae</taxon>
        <taxon>Ohtaekwangia</taxon>
    </lineage>
</organism>
<dbReference type="SUPFAM" id="SSF49899">
    <property type="entry name" value="Concanavalin A-like lectins/glucanases"/>
    <property type="match status" value="1"/>
</dbReference>
<dbReference type="PANTHER" id="PTHR47466">
    <property type="match status" value="1"/>
</dbReference>
<reference evidence="12" key="1">
    <citation type="journal article" date="2019" name="Int. J. Syst. Evol. Microbiol.">
        <title>The Global Catalogue of Microorganisms (GCM) 10K type strain sequencing project: providing services to taxonomists for standard genome sequencing and annotation.</title>
        <authorList>
            <consortium name="The Broad Institute Genomics Platform"/>
            <consortium name="The Broad Institute Genome Sequencing Center for Infectious Disease"/>
            <person name="Wu L."/>
            <person name="Ma J."/>
        </authorList>
    </citation>
    <scope>NUCLEOTIDE SEQUENCE [LARGE SCALE GENOMIC DNA]</scope>
    <source>
        <strain evidence="12">CCUG 58938</strain>
    </source>
</reference>
<evidence type="ECO:0000259" key="9">
    <source>
        <dbReference type="Pfam" id="PF05572"/>
    </source>
</evidence>
<dbReference type="Proteomes" id="UP001597112">
    <property type="component" value="Unassembled WGS sequence"/>
</dbReference>
<dbReference type="CDD" id="cd04275">
    <property type="entry name" value="ZnMc_pappalysin_like"/>
    <property type="match status" value="1"/>
</dbReference>
<dbReference type="InterPro" id="IPR024079">
    <property type="entry name" value="MetalloPept_cat_dom_sf"/>
</dbReference>
<dbReference type="InterPro" id="IPR013783">
    <property type="entry name" value="Ig-like_fold"/>
</dbReference>
<keyword evidence="8" id="KW-1015">Disulfide bond</keyword>
<feature type="domain" description="Peptidase M43 pregnancy-associated plasma-A" evidence="9">
    <location>
        <begin position="176"/>
        <end position="328"/>
    </location>
</feature>
<evidence type="ECO:0000256" key="4">
    <source>
        <dbReference type="ARBA" id="ARBA00022729"/>
    </source>
</evidence>
<dbReference type="Gene3D" id="3.40.390.10">
    <property type="entry name" value="Collagenase (Catalytic Domain)"/>
    <property type="match status" value="1"/>
</dbReference>
<keyword evidence="4" id="KW-0732">Signal</keyword>
<dbReference type="InterPro" id="IPR008754">
    <property type="entry name" value="Peptidase_M43"/>
</dbReference>
<evidence type="ECO:0000256" key="7">
    <source>
        <dbReference type="ARBA" id="ARBA00023049"/>
    </source>
</evidence>
<accession>A0ABW3K4H0</accession>
<keyword evidence="2" id="KW-0645">Protease</keyword>
<evidence type="ECO:0000259" key="10">
    <source>
        <dbReference type="Pfam" id="PF18962"/>
    </source>
</evidence>
<evidence type="ECO:0000256" key="3">
    <source>
        <dbReference type="ARBA" id="ARBA00022723"/>
    </source>
</evidence>
<protein>
    <submittedName>
        <fullName evidence="11">Choice-of-anchor J domain-containing protein</fullName>
    </submittedName>
</protein>
<dbReference type="NCBIfam" id="NF038128">
    <property type="entry name" value="choice_anch_J"/>
    <property type="match status" value="1"/>
</dbReference>
<evidence type="ECO:0000313" key="11">
    <source>
        <dbReference type="EMBL" id="MFD1000883.1"/>
    </source>
</evidence>
<evidence type="ECO:0000256" key="2">
    <source>
        <dbReference type="ARBA" id="ARBA00022670"/>
    </source>
</evidence>
<gene>
    <name evidence="11" type="ORF">ACFQ21_16275</name>
</gene>
<dbReference type="InterPro" id="IPR026444">
    <property type="entry name" value="Secre_tail"/>
</dbReference>
<keyword evidence="7" id="KW-0482">Metalloprotease</keyword>
<dbReference type="EMBL" id="JBHTKA010000007">
    <property type="protein sequence ID" value="MFD1000883.1"/>
    <property type="molecule type" value="Genomic_DNA"/>
</dbReference>
<keyword evidence="5" id="KW-0378">Hydrolase</keyword>
<name>A0ABW3K4H0_9BACT</name>